<dbReference type="FunFam" id="3.10.250.10:FF:000006">
    <property type="entry name" value="neurotrypsin isoform X2"/>
    <property type="match status" value="2"/>
</dbReference>
<dbReference type="Pfam" id="PF00530">
    <property type="entry name" value="SRCR"/>
    <property type="match status" value="3"/>
</dbReference>
<dbReference type="PANTHER" id="PTHR48071">
    <property type="entry name" value="SRCR DOMAIN-CONTAINING PROTEIN"/>
    <property type="match status" value="1"/>
</dbReference>
<dbReference type="PANTHER" id="PTHR48071:SF27">
    <property type="entry name" value="SCAVENGER RECEPTOR CYSTEINE-RICH TYPE 1 PROTEIN M130-LIKE"/>
    <property type="match status" value="1"/>
</dbReference>
<reference evidence="11" key="2">
    <citation type="submission" date="2025-09" db="UniProtKB">
        <authorList>
            <consortium name="Ensembl"/>
        </authorList>
    </citation>
    <scope>IDENTIFICATION</scope>
</reference>
<feature type="disulfide bond" evidence="9">
    <location>
        <begin position="44"/>
        <end position="108"/>
    </location>
</feature>
<feature type="domain" description="SRCR" evidence="10">
    <location>
        <begin position="20"/>
        <end position="119"/>
    </location>
</feature>
<keyword evidence="1" id="KW-0732">Signal</keyword>
<feature type="disulfide bond" evidence="9">
    <location>
        <begin position="158"/>
        <end position="219"/>
    </location>
</feature>
<feature type="disulfide bond" evidence="9">
    <location>
        <begin position="294"/>
        <end position="304"/>
    </location>
</feature>
<evidence type="ECO:0000256" key="9">
    <source>
        <dbReference type="PROSITE-ProRule" id="PRU00196"/>
    </source>
</evidence>
<dbReference type="AlphaFoldDB" id="A0A3Q2DKQ5"/>
<evidence type="ECO:0000256" key="4">
    <source>
        <dbReference type="ARBA" id="ARBA00023170"/>
    </source>
</evidence>
<dbReference type="Proteomes" id="UP000265020">
    <property type="component" value="Unassembled WGS sequence"/>
</dbReference>
<evidence type="ECO:0000256" key="8">
    <source>
        <dbReference type="ARBA" id="ARBA00069168"/>
    </source>
</evidence>
<dbReference type="PROSITE" id="PS50287">
    <property type="entry name" value="SRCR_2"/>
    <property type="match status" value="3"/>
</dbReference>
<keyword evidence="5" id="KW-0325">Glycoprotein</keyword>
<dbReference type="PROSITE" id="PS00420">
    <property type="entry name" value="SRCR_1"/>
    <property type="match status" value="2"/>
</dbReference>
<dbReference type="GO" id="GO:0031638">
    <property type="term" value="P:zymogen activation"/>
    <property type="evidence" value="ECO:0007669"/>
    <property type="project" value="TreeGrafter"/>
</dbReference>
<proteinExistence type="predicted"/>
<dbReference type="PRINTS" id="PR00258">
    <property type="entry name" value="SPERACTRCPTR"/>
</dbReference>
<feature type="disulfide bond" evidence="9">
    <location>
        <begin position="57"/>
        <end position="118"/>
    </location>
</feature>
<dbReference type="Gene3D" id="3.10.250.10">
    <property type="entry name" value="SRCR-like domain"/>
    <property type="match status" value="3"/>
</dbReference>
<evidence type="ECO:0000256" key="7">
    <source>
        <dbReference type="ARBA" id="ARBA00064153"/>
    </source>
</evidence>
<dbReference type="FunFam" id="3.10.250.10:FF:000007">
    <property type="entry name" value="Soluble scavenger receptor cysteine-rich domain-containing protein SSC5D"/>
    <property type="match status" value="1"/>
</dbReference>
<comment type="function">
    <text evidence="6">Binds to extracellular matrix proteins. Binds to pathogen-associated molecular patterns (PAMPs) present on the cell walls of Gram-positive and Gram-negative bacteria and fungi, behaving as a pattern recognition receptor (PRR). Induces bacterial and fungal aggregation and subsequent inhibition of PAMP-induced cytokine release. Does not possess intrinsic bactericidal activity. May play a role in the innate defense and homeostasis of certain epithelial surfaces.</text>
</comment>
<dbReference type="InterPro" id="IPR001190">
    <property type="entry name" value="SRCR"/>
</dbReference>
<comment type="caution">
    <text evidence="9">Lacks conserved residue(s) required for the propagation of feature annotation.</text>
</comment>
<keyword evidence="12" id="KW-1185">Reference proteome</keyword>
<dbReference type="OMA" id="DCHHYED"/>
<keyword evidence="3 9" id="KW-1015">Disulfide bond</keyword>
<keyword evidence="2" id="KW-0677">Repeat</keyword>
<dbReference type="InterPro" id="IPR036772">
    <property type="entry name" value="SRCR-like_dom_sf"/>
</dbReference>
<feature type="domain" description="SRCR" evidence="10">
    <location>
        <begin position="121"/>
        <end position="220"/>
    </location>
</feature>
<feature type="domain" description="SRCR" evidence="10">
    <location>
        <begin position="224"/>
        <end position="323"/>
    </location>
</feature>
<protein>
    <recommendedName>
        <fullName evidence="8">Soluble scavenger receptor cysteine-rich domain-containing protein SSC5D</fullName>
    </recommendedName>
</protein>
<evidence type="ECO:0000256" key="2">
    <source>
        <dbReference type="ARBA" id="ARBA00022737"/>
    </source>
</evidence>
<evidence type="ECO:0000256" key="3">
    <source>
        <dbReference type="ARBA" id="ARBA00023157"/>
    </source>
</evidence>
<dbReference type="GO" id="GO:0004252">
    <property type="term" value="F:serine-type endopeptidase activity"/>
    <property type="evidence" value="ECO:0007669"/>
    <property type="project" value="TreeGrafter"/>
</dbReference>
<dbReference type="Ensembl" id="ENSCVAT00000028399.1">
    <property type="protein sequence ID" value="ENSCVAP00000019264.1"/>
    <property type="gene ID" value="ENSCVAG00000022604.1"/>
</dbReference>
<dbReference type="GeneTree" id="ENSGT00950000183145"/>
<dbReference type="GO" id="GO:0005886">
    <property type="term" value="C:plasma membrane"/>
    <property type="evidence" value="ECO:0007669"/>
    <property type="project" value="TreeGrafter"/>
</dbReference>
<organism evidence="11 12">
    <name type="scientific">Cyprinodon variegatus</name>
    <name type="common">Sheepshead minnow</name>
    <dbReference type="NCBI Taxonomy" id="28743"/>
    <lineage>
        <taxon>Eukaryota</taxon>
        <taxon>Metazoa</taxon>
        <taxon>Chordata</taxon>
        <taxon>Craniata</taxon>
        <taxon>Vertebrata</taxon>
        <taxon>Euteleostomi</taxon>
        <taxon>Actinopterygii</taxon>
        <taxon>Neopterygii</taxon>
        <taxon>Teleostei</taxon>
        <taxon>Neoteleostei</taxon>
        <taxon>Acanthomorphata</taxon>
        <taxon>Ovalentaria</taxon>
        <taxon>Atherinomorphae</taxon>
        <taxon>Cyprinodontiformes</taxon>
        <taxon>Cyprinodontidae</taxon>
        <taxon>Cyprinodon</taxon>
    </lineage>
</organism>
<name>A0A3Q2DKQ5_CYPVA</name>
<reference evidence="11" key="1">
    <citation type="submission" date="2025-08" db="UniProtKB">
        <authorList>
            <consortium name="Ensembl"/>
        </authorList>
    </citation>
    <scope>IDENTIFICATION</scope>
</reference>
<feature type="disulfide bond" evidence="9">
    <location>
        <begin position="145"/>
        <end position="209"/>
    </location>
</feature>
<dbReference type="SMART" id="SM00202">
    <property type="entry name" value="SR"/>
    <property type="match status" value="3"/>
</dbReference>
<evidence type="ECO:0000256" key="5">
    <source>
        <dbReference type="ARBA" id="ARBA00023180"/>
    </source>
</evidence>
<accession>A0A3Q2DKQ5</accession>
<evidence type="ECO:0000313" key="11">
    <source>
        <dbReference type="Ensembl" id="ENSCVAP00000019264.1"/>
    </source>
</evidence>
<evidence type="ECO:0000313" key="12">
    <source>
        <dbReference type="Proteomes" id="UP000265020"/>
    </source>
</evidence>
<keyword evidence="4" id="KW-0675">Receptor</keyword>
<feature type="disulfide bond" evidence="9">
    <location>
        <begin position="189"/>
        <end position="199"/>
    </location>
</feature>
<dbReference type="SUPFAM" id="SSF56487">
    <property type="entry name" value="SRCR-like"/>
    <property type="match status" value="3"/>
</dbReference>
<evidence type="ECO:0000259" key="10">
    <source>
        <dbReference type="PROSITE" id="PS50287"/>
    </source>
</evidence>
<evidence type="ECO:0000256" key="1">
    <source>
        <dbReference type="ARBA" id="ARBA00022729"/>
    </source>
</evidence>
<evidence type="ECO:0000256" key="6">
    <source>
        <dbReference type="ARBA" id="ARBA00058074"/>
    </source>
</evidence>
<feature type="disulfide bond" evidence="9">
    <location>
        <begin position="88"/>
        <end position="98"/>
    </location>
</feature>
<comment type="subunit">
    <text evidence="7">Interacts with LGALS1 and laminin.</text>
</comment>
<sequence length="339" mass="35909">MFDRFLEIYLPDGVKQFKEIRLVGPSVCSGRVEVQHNGVWGTVCDDAWDIHDAAVVCRQAGCGSAKSAPMMAHFGEGSGQIWLDNVGCVGSESSLPECSHAGFGNHNCGHGEDASVVCEEVRLIGPTRCSGRVEVYSSGSWGTVCDDAWDMNEAEVLCRQLGCGPAVSAPAMAHFGPGTGSIWLDEMGCLGSENSLFECSHPGFGTHNCGHNDDAGVICDPERVKLPKENLVGPCSGRVEVYDGQSWGSVCSSSWDMDDAEVVCRELGCDRAYGAPIKAHAPADGSVHLTNLRCSGSEGSLLDCDHSGFGSYNCENTAVAVCEGKHSLLYDSHSHIVGL</sequence>